<reference evidence="2" key="1">
    <citation type="journal article" date="2017" name="Nat. Ecol. Evol.">
        <title>Genome expansion and lineage-specific genetic innovations in the forest pathogenic fungi Armillaria.</title>
        <authorList>
            <person name="Sipos G."/>
            <person name="Prasanna A.N."/>
            <person name="Walter M.C."/>
            <person name="O'Connor E."/>
            <person name="Balint B."/>
            <person name="Krizsan K."/>
            <person name="Kiss B."/>
            <person name="Hess J."/>
            <person name="Varga T."/>
            <person name="Slot J."/>
            <person name="Riley R."/>
            <person name="Boka B."/>
            <person name="Rigling D."/>
            <person name="Barry K."/>
            <person name="Lee J."/>
            <person name="Mihaltcheva S."/>
            <person name="LaButti K."/>
            <person name="Lipzen A."/>
            <person name="Waldron R."/>
            <person name="Moloney N.M."/>
            <person name="Sperisen C."/>
            <person name="Kredics L."/>
            <person name="Vagvoelgyi C."/>
            <person name="Patrignani A."/>
            <person name="Fitzpatrick D."/>
            <person name="Nagy I."/>
            <person name="Doyle S."/>
            <person name="Anderson J.B."/>
            <person name="Grigoriev I.V."/>
            <person name="Gueldener U."/>
            <person name="Muensterkoetter M."/>
            <person name="Nagy L.G."/>
        </authorList>
    </citation>
    <scope>NUCLEOTIDE SEQUENCE [LARGE SCALE GENOMIC DNA]</scope>
    <source>
        <strain evidence="2">C18/9</strain>
    </source>
</reference>
<dbReference type="AlphaFoldDB" id="A0A284RN77"/>
<dbReference type="EMBL" id="FUEG01000011">
    <property type="protein sequence ID" value="SJL10181.1"/>
    <property type="molecule type" value="Genomic_DNA"/>
</dbReference>
<sequence length="53" mass="5910">MNGQTMRCIQLSVQTWKGFQSAWDTSGSGGESQILNLIPRLVRAACVSRERQI</sequence>
<evidence type="ECO:0000313" key="2">
    <source>
        <dbReference type="Proteomes" id="UP000219338"/>
    </source>
</evidence>
<accession>A0A284RN77</accession>
<dbReference type="Proteomes" id="UP000219338">
    <property type="component" value="Unassembled WGS sequence"/>
</dbReference>
<evidence type="ECO:0000313" key="1">
    <source>
        <dbReference type="EMBL" id="SJL10181.1"/>
    </source>
</evidence>
<gene>
    <name evidence="1" type="ORF">ARMOST_13565</name>
</gene>
<protein>
    <submittedName>
        <fullName evidence="1">Uncharacterized protein</fullName>
    </submittedName>
</protein>
<keyword evidence="2" id="KW-1185">Reference proteome</keyword>
<proteinExistence type="predicted"/>
<name>A0A284RN77_ARMOS</name>
<organism evidence="1 2">
    <name type="scientific">Armillaria ostoyae</name>
    <name type="common">Armillaria root rot fungus</name>
    <dbReference type="NCBI Taxonomy" id="47428"/>
    <lineage>
        <taxon>Eukaryota</taxon>
        <taxon>Fungi</taxon>
        <taxon>Dikarya</taxon>
        <taxon>Basidiomycota</taxon>
        <taxon>Agaricomycotina</taxon>
        <taxon>Agaricomycetes</taxon>
        <taxon>Agaricomycetidae</taxon>
        <taxon>Agaricales</taxon>
        <taxon>Marasmiineae</taxon>
        <taxon>Physalacriaceae</taxon>
        <taxon>Armillaria</taxon>
    </lineage>
</organism>